<feature type="domain" description="Sulfotransferase" evidence="3">
    <location>
        <begin position="37"/>
        <end position="301"/>
    </location>
</feature>
<organism evidence="4 5">
    <name type="scientific">Rhipicephalus microplus</name>
    <name type="common">Cattle tick</name>
    <name type="synonym">Boophilus microplus</name>
    <dbReference type="NCBI Taxonomy" id="6941"/>
    <lineage>
        <taxon>Eukaryota</taxon>
        <taxon>Metazoa</taxon>
        <taxon>Ecdysozoa</taxon>
        <taxon>Arthropoda</taxon>
        <taxon>Chelicerata</taxon>
        <taxon>Arachnida</taxon>
        <taxon>Acari</taxon>
        <taxon>Parasitiformes</taxon>
        <taxon>Ixodida</taxon>
        <taxon>Ixodoidea</taxon>
        <taxon>Ixodidae</taxon>
        <taxon>Rhipicephalinae</taxon>
        <taxon>Rhipicephalus</taxon>
        <taxon>Boophilus</taxon>
    </lineage>
</organism>
<dbReference type="Proteomes" id="UP000821866">
    <property type="component" value="Chromosome 8"/>
</dbReference>
<proteinExistence type="inferred from homology"/>
<name>A0A9J6DAF3_RHIMP</name>
<dbReference type="OrthoDB" id="205623at2759"/>
<dbReference type="Gene3D" id="3.40.50.300">
    <property type="entry name" value="P-loop containing nucleotide triphosphate hydrolases"/>
    <property type="match status" value="1"/>
</dbReference>
<dbReference type="InterPro" id="IPR027417">
    <property type="entry name" value="P-loop_NTPase"/>
</dbReference>
<dbReference type="PANTHER" id="PTHR11783">
    <property type="entry name" value="SULFOTRANSFERASE SULT"/>
    <property type="match status" value="1"/>
</dbReference>
<accession>A0A9J6DAF3</accession>
<dbReference type="VEuPathDB" id="VectorBase:LOC119175480"/>
<dbReference type="OMA" id="TPFLEFT"/>
<gene>
    <name evidence="4" type="ORF">HPB51_016738</name>
</gene>
<dbReference type="AlphaFoldDB" id="A0A9J6DAF3"/>
<evidence type="ECO:0000313" key="5">
    <source>
        <dbReference type="Proteomes" id="UP000821866"/>
    </source>
</evidence>
<dbReference type="GO" id="GO:0008146">
    <property type="term" value="F:sulfotransferase activity"/>
    <property type="evidence" value="ECO:0007669"/>
    <property type="project" value="InterPro"/>
</dbReference>
<dbReference type="InterPro" id="IPR000863">
    <property type="entry name" value="Sulfotransferase_dom"/>
</dbReference>
<dbReference type="EMBL" id="JABSTU010000010">
    <property type="protein sequence ID" value="KAH8019100.1"/>
    <property type="molecule type" value="Genomic_DNA"/>
</dbReference>
<evidence type="ECO:0000256" key="2">
    <source>
        <dbReference type="ARBA" id="ARBA00022679"/>
    </source>
</evidence>
<keyword evidence="2" id="KW-0808">Transferase</keyword>
<protein>
    <recommendedName>
        <fullName evidence="3">Sulfotransferase domain-containing protein</fullName>
    </recommendedName>
</protein>
<evidence type="ECO:0000313" key="4">
    <source>
        <dbReference type="EMBL" id="KAH8019100.1"/>
    </source>
</evidence>
<comment type="caution">
    <text evidence="4">The sequence shown here is derived from an EMBL/GenBank/DDBJ whole genome shotgun (WGS) entry which is preliminary data.</text>
</comment>
<keyword evidence="5" id="KW-1185">Reference proteome</keyword>
<evidence type="ECO:0000259" key="3">
    <source>
        <dbReference type="Pfam" id="PF00685"/>
    </source>
</evidence>
<evidence type="ECO:0000256" key="1">
    <source>
        <dbReference type="ARBA" id="ARBA00005771"/>
    </source>
</evidence>
<sequence length="309" mass="35942">MPSSKKPSYVDIDGIRLPGGFDPQRVREALSFRPKPGDIFLVTYPKCGTHWIQQISQLILNRGTSASNYLEFQMKTPFLEFTGTSDLDHMLPPRLFKTHFTFERQPYHKDAKYVYMVRNPRDCCVSFYHHSRCIPGYQFADGSFDDFFEVFIRGDTDFGDYFDNLLSWYEHKDDPNVLFLTYEDLKKDTKSGVLRLAHFFGKKYAEPLEKDPDLLQQVLDKSSVQYMKDHIEVTSGDLQKLLNTGNGTTMEPVRKMFVPQDGRDPTIQFIRKGQVGDWRGHFTPEQEAKMRARIQEKTAGTDVMSLWKD</sequence>
<dbReference type="SUPFAM" id="SSF52540">
    <property type="entry name" value="P-loop containing nucleoside triphosphate hydrolases"/>
    <property type="match status" value="1"/>
</dbReference>
<dbReference type="Pfam" id="PF00685">
    <property type="entry name" value="Sulfotransfer_1"/>
    <property type="match status" value="1"/>
</dbReference>
<comment type="similarity">
    <text evidence="1">Belongs to the sulfotransferase 1 family.</text>
</comment>
<reference evidence="4" key="2">
    <citation type="submission" date="2021-09" db="EMBL/GenBank/DDBJ databases">
        <authorList>
            <person name="Jia N."/>
            <person name="Wang J."/>
            <person name="Shi W."/>
            <person name="Du L."/>
            <person name="Sun Y."/>
            <person name="Zhan W."/>
            <person name="Jiang J."/>
            <person name="Wang Q."/>
            <person name="Zhang B."/>
            <person name="Ji P."/>
            <person name="Sakyi L.B."/>
            <person name="Cui X."/>
            <person name="Yuan T."/>
            <person name="Jiang B."/>
            <person name="Yang W."/>
            <person name="Lam T.T.-Y."/>
            <person name="Chang Q."/>
            <person name="Ding S."/>
            <person name="Wang X."/>
            <person name="Zhu J."/>
            <person name="Ruan X."/>
            <person name="Zhao L."/>
            <person name="Wei J."/>
            <person name="Que T."/>
            <person name="Du C."/>
            <person name="Cheng J."/>
            <person name="Dai P."/>
            <person name="Han X."/>
            <person name="Huang E."/>
            <person name="Gao Y."/>
            <person name="Liu J."/>
            <person name="Shao H."/>
            <person name="Ye R."/>
            <person name="Li L."/>
            <person name="Wei W."/>
            <person name="Wang X."/>
            <person name="Wang C."/>
            <person name="Huo Q."/>
            <person name="Li W."/>
            <person name="Guo W."/>
            <person name="Chen H."/>
            <person name="Chen S."/>
            <person name="Zhou L."/>
            <person name="Zhou L."/>
            <person name="Ni X."/>
            <person name="Tian J."/>
            <person name="Zhou Y."/>
            <person name="Sheng Y."/>
            <person name="Liu T."/>
            <person name="Pan Y."/>
            <person name="Xia L."/>
            <person name="Li J."/>
            <person name="Zhao F."/>
            <person name="Cao W."/>
        </authorList>
    </citation>
    <scope>NUCLEOTIDE SEQUENCE</scope>
    <source>
        <strain evidence="4">Rmic-2018</strain>
        <tissue evidence="4">Larvae</tissue>
    </source>
</reference>
<reference evidence="4" key="1">
    <citation type="journal article" date="2020" name="Cell">
        <title>Large-Scale Comparative Analyses of Tick Genomes Elucidate Their Genetic Diversity and Vector Capacities.</title>
        <authorList>
            <consortium name="Tick Genome and Microbiome Consortium (TIGMIC)"/>
            <person name="Jia N."/>
            <person name="Wang J."/>
            <person name="Shi W."/>
            <person name="Du L."/>
            <person name="Sun Y."/>
            <person name="Zhan W."/>
            <person name="Jiang J.F."/>
            <person name="Wang Q."/>
            <person name="Zhang B."/>
            <person name="Ji P."/>
            <person name="Bell-Sakyi L."/>
            <person name="Cui X.M."/>
            <person name="Yuan T.T."/>
            <person name="Jiang B.G."/>
            <person name="Yang W.F."/>
            <person name="Lam T.T."/>
            <person name="Chang Q.C."/>
            <person name="Ding S.J."/>
            <person name="Wang X.J."/>
            <person name="Zhu J.G."/>
            <person name="Ruan X.D."/>
            <person name="Zhao L."/>
            <person name="Wei J.T."/>
            <person name="Ye R.Z."/>
            <person name="Que T.C."/>
            <person name="Du C.H."/>
            <person name="Zhou Y.H."/>
            <person name="Cheng J.X."/>
            <person name="Dai P.F."/>
            <person name="Guo W.B."/>
            <person name="Han X.H."/>
            <person name="Huang E.J."/>
            <person name="Li L.F."/>
            <person name="Wei W."/>
            <person name="Gao Y.C."/>
            <person name="Liu J.Z."/>
            <person name="Shao H.Z."/>
            <person name="Wang X."/>
            <person name="Wang C.C."/>
            <person name="Yang T.C."/>
            <person name="Huo Q.B."/>
            <person name="Li W."/>
            <person name="Chen H.Y."/>
            <person name="Chen S.E."/>
            <person name="Zhou L.G."/>
            <person name="Ni X.B."/>
            <person name="Tian J.H."/>
            <person name="Sheng Y."/>
            <person name="Liu T."/>
            <person name="Pan Y.S."/>
            <person name="Xia L.Y."/>
            <person name="Li J."/>
            <person name="Zhao F."/>
            <person name="Cao W.C."/>
        </authorList>
    </citation>
    <scope>NUCLEOTIDE SEQUENCE</scope>
    <source>
        <strain evidence="4">Rmic-2018</strain>
    </source>
</reference>